<dbReference type="GO" id="GO:0016491">
    <property type="term" value="F:oxidoreductase activity"/>
    <property type="evidence" value="ECO:0007669"/>
    <property type="project" value="UniProtKB-ARBA"/>
</dbReference>
<dbReference type="GO" id="GO:0005737">
    <property type="term" value="C:cytoplasm"/>
    <property type="evidence" value="ECO:0007669"/>
    <property type="project" value="TreeGrafter"/>
</dbReference>
<dbReference type="EMBL" id="CP031223">
    <property type="protein sequence ID" value="QFF97630.1"/>
    <property type="molecule type" value="Genomic_DNA"/>
</dbReference>
<dbReference type="PANTHER" id="PTHR13812">
    <property type="entry name" value="KETIMINE REDUCTASE MU-CRYSTALLIN"/>
    <property type="match status" value="1"/>
</dbReference>
<dbReference type="Proteomes" id="UP000325517">
    <property type="component" value="Chromosome"/>
</dbReference>
<reference evidence="2 3" key="1">
    <citation type="submission" date="2018-07" db="EMBL/GenBank/DDBJ databases">
        <title>Complete genome sequence of Psychrobacillus sp. PB01, isolated from iceberg, and comparative genome analysis of Psychrobacillus strains.</title>
        <authorList>
            <person name="Lee P.C."/>
        </authorList>
    </citation>
    <scope>NUCLEOTIDE SEQUENCE [LARGE SCALE GENOMIC DNA]</scope>
    <source>
        <strain evidence="2 3">PB01</strain>
    </source>
</reference>
<protein>
    <submittedName>
        <fullName evidence="2">Ornithine cyclodeaminase family protein</fullName>
    </submittedName>
</protein>
<dbReference type="PANTHER" id="PTHR13812:SF19">
    <property type="entry name" value="KETIMINE REDUCTASE MU-CRYSTALLIN"/>
    <property type="match status" value="1"/>
</dbReference>
<sequence length="319" mass="35002">MLFINQDEVSTLLSMKSCMKVMESTLIDLAQGKATQVLRSVLAIDDENVLGQMPGYLKKNGVLGTKVITVFPNNHKHGLPSHQGVVLLFNAKNGELMAVVDGSEITAIRTAAVSALATDKLSRVNSKILCLLGTGTQAKTHLEAMLTVRPIELVKIWSRNIRNANQFKEEMQQKFKVSIILCDTAEEAALDADIICTVTSSTEPILKATWVKAGAHVNAVGACKPNDRELDSELVRTSKLYVDSIESTQNESGDYLIPLKEGVIEQNHIIGEIGRLLIYKNTSRTSETDITIFKSLGLAIEDIAAANFIYEEIVRKFND</sequence>
<dbReference type="RefSeq" id="WP_151698575.1">
    <property type="nucleotide sequence ID" value="NZ_CP031223.1"/>
</dbReference>
<gene>
    <name evidence="2" type="ORF">PB01_01735</name>
</gene>
<evidence type="ECO:0000256" key="1">
    <source>
        <dbReference type="ARBA" id="ARBA00008903"/>
    </source>
</evidence>
<dbReference type="OrthoDB" id="9792005at2"/>
<dbReference type="Pfam" id="PF02423">
    <property type="entry name" value="OCD_Mu_crystall"/>
    <property type="match status" value="1"/>
</dbReference>
<evidence type="ECO:0000313" key="2">
    <source>
        <dbReference type="EMBL" id="QFF97630.1"/>
    </source>
</evidence>
<comment type="similarity">
    <text evidence="1">Belongs to the ornithine cyclodeaminase/mu-crystallin family.</text>
</comment>
<keyword evidence="3" id="KW-1185">Reference proteome</keyword>
<accession>A0A5J6SI64</accession>
<dbReference type="InterPro" id="IPR003462">
    <property type="entry name" value="ODC_Mu_crystall"/>
</dbReference>
<dbReference type="InterPro" id="IPR023401">
    <property type="entry name" value="ODC_N"/>
</dbReference>
<dbReference type="InterPro" id="IPR036291">
    <property type="entry name" value="NAD(P)-bd_dom_sf"/>
</dbReference>
<organism evidence="2 3">
    <name type="scientific">Psychrobacillus glaciei</name>
    <dbReference type="NCBI Taxonomy" id="2283160"/>
    <lineage>
        <taxon>Bacteria</taxon>
        <taxon>Bacillati</taxon>
        <taxon>Bacillota</taxon>
        <taxon>Bacilli</taxon>
        <taxon>Bacillales</taxon>
        <taxon>Bacillaceae</taxon>
        <taxon>Psychrobacillus</taxon>
    </lineage>
</organism>
<dbReference type="PIRSF" id="PIRSF001439">
    <property type="entry name" value="CryM"/>
    <property type="match status" value="1"/>
</dbReference>
<dbReference type="Gene3D" id="3.30.1780.10">
    <property type="entry name" value="ornithine cyclodeaminase, domain 1"/>
    <property type="match status" value="1"/>
</dbReference>
<dbReference type="GO" id="GO:0042562">
    <property type="term" value="F:hormone binding"/>
    <property type="evidence" value="ECO:0007669"/>
    <property type="project" value="TreeGrafter"/>
</dbReference>
<dbReference type="SUPFAM" id="SSF51735">
    <property type="entry name" value="NAD(P)-binding Rossmann-fold domains"/>
    <property type="match status" value="1"/>
</dbReference>
<dbReference type="AlphaFoldDB" id="A0A5J6SI64"/>
<dbReference type="GO" id="GO:0019752">
    <property type="term" value="P:carboxylic acid metabolic process"/>
    <property type="evidence" value="ECO:0007669"/>
    <property type="project" value="UniProtKB-ARBA"/>
</dbReference>
<dbReference type="FunFam" id="3.40.50.720:FF:000311">
    <property type="entry name" value="Ornithine cyclodeaminase"/>
    <property type="match status" value="1"/>
</dbReference>
<name>A0A5J6SI64_9BACI</name>
<evidence type="ECO:0000313" key="3">
    <source>
        <dbReference type="Proteomes" id="UP000325517"/>
    </source>
</evidence>
<dbReference type="Gene3D" id="3.40.50.720">
    <property type="entry name" value="NAD(P)-binding Rossmann-like Domain"/>
    <property type="match status" value="1"/>
</dbReference>
<dbReference type="KEGG" id="psyo:PB01_01735"/>
<proteinExistence type="inferred from homology"/>